<organism evidence="2 3">
    <name type="scientific">Leptospira interrogans str. UI 12621</name>
    <dbReference type="NCBI Taxonomy" id="1049937"/>
    <lineage>
        <taxon>Bacteria</taxon>
        <taxon>Pseudomonadati</taxon>
        <taxon>Spirochaetota</taxon>
        <taxon>Spirochaetia</taxon>
        <taxon>Leptospirales</taxon>
        <taxon>Leptospiraceae</taxon>
        <taxon>Leptospira</taxon>
    </lineage>
</organism>
<proteinExistence type="predicted"/>
<protein>
    <recommendedName>
        <fullName evidence="4">Lipoprotein</fullName>
    </recommendedName>
</protein>
<keyword evidence="1" id="KW-0812">Transmembrane</keyword>
<evidence type="ECO:0000313" key="3">
    <source>
        <dbReference type="Proteomes" id="UP000006324"/>
    </source>
</evidence>
<evidence type="ECO:0000256" key="1">
    <source>
        <dbReference type="SAM" id="Phobius"/>
    </source>
</evidence>
<evidence type="ECO:0000313" key="2">
    <source>
        <dbReference type="EMBL" id="EKO25697.1"/>
    </source>
</evidence>
<keyword evidence="1" id="KW-1133">Transmembrane helix</keyword>
<gene>
    <name evidence="2" type="ORF">LEP1GSC104_4716</name>
</gene>
<dbReference type="EMBL" id="AHNQ02000022">
    <property type="protein sequence ID" value="EKO25697.1"/>
    <property type="molecule type" value="Genomic_DNA"/>
</dbReference>
<evidence type="ECO:0008006" key="4">
    <source>
        <dbReference type="Google" id="ProtNLM"/>
    </source>
</evidence>
<accession>A0A0F6HBM9</accession>
<keyword evidence="1" id="KW-0472">Membrane</keyword>
<sequence>MRNGFIIFVAALSIVFVVVILKCIGCSDSNEQPIPIRTLPVPKNLKCNDNPEIHTRSFNKAPNQHEKLNNEHGKRITKATIDCKNFPIKITAQYPSYEEQFLMVNYGKKTIKLVQDPGDAWGGGYLNFLGVDDRFVYYSITGVSLSGGVVLTYYCFNWRNGEEYFFDSDTCNSSP</sequence>
<dbReference type="Proteomes" id="UP000006324">
    <property type="component" value="Unassembled WGS sequence"/>
</dbReference>
<dbReference type="AlphaFoldDB" id="A0A0F6HBM9"/>
<reference evidence="2 3" key="1">
    <citation type="submission" date="2012-09" db="EMBL/GenBank/DDBJ databases">
        <authorList>
            <person name="Harkins D.M."/>
            <person name="Durkin A.S."/>
            <person name="Brinkac L.M."/>
            <person name="Selengut J.D."/>
            <person name="Sanka R."/>
            <person name="DePew J."/>
            <person name="Purushe J."/>
            <person name="Chanthongthip A."/>
            <person name="Lattana O."/>
            <person name="Phetsouvanh R."/>
            <person name="Newton P.N."/>
            <person name="Vinetz J.M."/>
            <person name="Sutton G.G."/>
            <person name="Nelson W.C."/>
            <person name="Fouts D.E."/>
        </authorList>
    </citation>
    <scope>NUCLEOTIDE SEQUENCE [LARGE SCALE GENOMIC DNA]</scope>
    <source>
        <strain evidence="2 3">UI 12621</strain>
    </source>
</reference>
<feature type="transmembrane region" description="Helical" evidence="1">
    <location>
        <begin position="135"/>
        <end position="156"/>
    </location>
</feature>
<comment type="caution">
    <text evidence="2">The sequence shown here is derived from an EMBL/GenBank/DDBJ whole genome shotgun (WGS) entry which is preliminary data.</text>
</comment>
<name>A0A0F6HBM9_LEPIR</name>